<comment type="caution">
    <text evidence="1">The sequence shown here is derived from an EMBL/GenBank/DDBJ whole genome shotgun (WGS) entry which is preliminary data.</text>
</comment>
<evidence type="ECO:0000313" key="2">
    <source>
        <dbReference type="Proteomes" id="UP000052230"/>
    </source>
</evidence>
<dbReference type="AlphaFoldDB" id="A0A0U4YLL5"/>
<protein>
    <submittedName>
        <fullName evidence="1">Uncharacterized protein</fullName>
    </submittedName>
</protein>
<proteinExistence type="predicted"/>
<dbReference type="Proteomes" id="UP000052230">
    <property type="component" value="Unassembled WGS sequence"/>
</dbReference>
<reference evidence="1 2" key="1">
    <citation type="submission" date="2014-09" db="EMBL/GenBank/DDBJ databases">
        <authorList>
            <person name="Regsiter A."/>
        </authorList>
    </citation>
    <scope>NUCLEOTIDE SEQUENCE [LARGE SCALE GENOMIC DNA]</scope>
</reference>
<sequence length="79" mass="9245">MRHGMHRVAWICAPATYESEVYVLYAQGRVRAARPLFAMQATRQSVLRRCAAVQTRRIMRRRRRTQTEIRTRAMAVLGV</sequence>
<gene>
    <name evidence="1" type="ORF">XAC3562_420025</name>
</gene>
<dbReference type="EMBL" id="CCXZ01000136">
    <property type="protein sequence ID" value="CEG16508.1"/>
    <property type="molecule type" value="Genomic_DNA"/>
</dbReference>
<keyword evidence="2" id="KW-1185">Reference proteome</keyword>
<organism evidence="1 2">
    <name type="scientific">Xanthomonas citri pv. citri</name>
    <dbReference type="NCBI Taxonomy" id="611301"/>
    <lineage>
        <taxon>Bacteria</taxon>
        <taxon>Pseudomonadati</taxon>
        <taxon>Pseudomonadota</taxon>
        <taxon>Gammaproteobacteria</taxon>
        <taxon>Lysobacterales</taxon>
        <taxon>Lysobacteraceae</taxon>
        <taxon>Xanthomonas</taxon>
    </lineage>
</organism>
<accession>A0A0U4YLL5</accession>
<evidence type="ECO:0000313" key="1">
    <source>
        <dbReference type="EMBL" id="CEG16508.1"/>
    </source>
</evidence>
<name>A0A0U4YLL5_XANCI</name>